<dbReference type="AlphaFoldDB" id="A0A8J3JXH7"/>
<comment type="caution">
    <text evidence="1">The sequence shown here is derived from an EMBL/GenBank/DDBJ whole genome shotgun (WGS) entry which is preliminary data.</text>
</comment>
<dbReference type="Proteomes" id="UP000601223">
    <property type="component" value="Unassembled WGS sequence"/>
</dbReference>
<keyword evidence="2" id="KW-1185">Reference proteome</keyword>
<accession>A0A8J3JXH7</accession>
<proteinExistence type="predicted"/>
<reference evidence="1 2" key="1">
    <citation type="submission" date="2021-01" db="EMBL/GenBank/DDBJ databases">
        <title>Whole genome shotgun sequence of Catellatospora bangladeshensis NBRC 107357.</title>
        <authorList>
            <person name="Komaki H."/>
            <person name="Tamura T."/>
        </authorList>
    </citation>
    <scope>NUCLEOTIDE SEQUENCE [LARGE SCALE GENOMIC DNA]</scope>
    <source>
        <strain evidence="1 2">NBRC 107357</strain>
    </source>
</reference>
<sequence>MAIGYKTVWIAVRDRSAADVAAALGLTGLQLMAWEDGTDRAYGQGVYVGGPVAGWTLAHGRHLPLISDYAGFPGRLSSLSTVLGEVQFFGTHRGVGYAAWAHARDGRVLRAYSVGDGELHHFGGEPTDVERALGKATLPYPHDPDSLDDEGWDAWWRTVPDETDVMRVAGAWSVDPTLIEDVTSLGLYAPDPAA</sequence>
<evidence type="ECO:0000313" key="2">
    <source>
        <dbReference type="Proteomes" id="UP000601223"/>
    </source>
</evidence>
<evidence type="ECO:0000313" key="1">
    <source>
        <dbReference type="EMBL" id="GIF85474.1"/>
    </source>
</evidence>
<gene>
    <name evidence="1" type="ORF">Cba03nite_68230</name>
</gene>
<organism evidence="1 2">
    <name type="scientific">Catellatospora bangladeshensis</name>
    <dbReference type="NCBI Taxonomy" id="310355"/>
    <lineage>
        <taxon>Bacteria</taxon>
        <taxon>Bacillati</taxon>
        <taxon>Actinomycetota</taxon>
        <taxon>Actinomycetes</taxon>
        <taxon>Micromonosporales</taxon>
        <taxon>Micromonosporaceae</taxon>
        <taxon>Catellatospora</taxon>
    </lineage>
</organism>
<name>A0A8J3JXH7_9ACTN</name>
<dbReference type="RefSeq" id="WP_203755409.1">
    <property type="nucleotide sequence ID" value="NZ_BONF01000047.1"/>
</dbReference>
<protein>
    <submittedName>
        <fullName evidence="1">Uncharacterized protein</fullName>
    </submittedName>
</protein>
<dbReference type="EMBL" id="BONF01000047">
    <property type="protein sequence ID" value="GIF85474.1"/>
    <property type="molecule type" value="Genomic_DNA"/>
</dbReference>